<dbReference type="HOGENOM" id="CLU_2362568_0_0_1"/>
<dbReference type="Gramene" id="ERN08371">
    <property type="protein sequence ID" value="ERN08371"/>
    <property type="gene ID" value="AMTR_s00148p00050790"/>
</dbReference>
<reference evidence="2" key="1">
    <citation type="journal article" date="2013" name="Science">
        <title>The Amborella genome and the evolution of flowering plants.</title>
        <authorList>
            <consortium name="Amborella Genome Project"/>
        </authorList>
    </citation>
    <scope>NUCLEOTIDE SEQUENCE [LARGE SCALE GENOMIC DNA]</scope>
</reference>
<evidence type="ECO:0000313" key="1">
    <source>
        <dbReference type="EMBL" id="ERN08371.1"/>
    </source>
</evidence>
<sequence>MPSSERPRWWQRFSGCCRNPPAIAEIRPLVAVISIFTTNISASAAHVTHRVLPSVGCQLAKVVRLRYGPRALCGVRVSDDKGGRWQRAVGPQNVRT</sequence>
<dbReference type="Proteomes" id="UP000017836">
    <property type="component" value="Unassembled WGS sequence"/>
</dbReference>
<name>W1PL11_AMBTC</name>
<dbReference type="AlphaFoldDB" id="W1PL11"/>
<protein>
    <submittedName>
        <fullName evidence="1">Uncharacterized protein</fullName>
    </submittedName>
</protein>
<dbReference type="EMBL" id="KI393463">
    <property type="protein sequence ID" value="ERN08371.1"/>
    <property type="molecule type" value="Genomic_DNA"/>
</dbReference>
<proteinExistence type="predicted"/>
<accession>W1PL11</accession>
<organism evidence="1 2">
    <name type="scientific">Amborella trichopoda</name>
    <dbReference type="NCBI Taxonomy" id="13333"/>
    <lineage>
        <taxon>Eukaryota</taxon>
        <taxon>Viridiplantae</taxon>
        <taxon>Streptophyta</taxon>
        <taxon>Embryophyta</taxon>
        <taxon>Tracheophyta</taxon>
        <taxon>Spermatophyta</taxon>
        <taxon>Magnoliopsida</taxon>
        <taxon>Amborellales</taxon>
        <taxon>Amborellaceae</taxon>
        <taxon>Amborella</taxon>
    </lineage>
</organism>
<gene>
    <name evidence="1" type="ORF">AMTR_s00148p00050790</name>
</gene>
<evidence type="ECO:0000313" key="2">
    <source>
        <dbReference type="Proteomes" id="UP000017836"/>
    </source>
</evidence>
<keyword evidence="2" id="KW-1185">Reference proteome</keyword>